<keyword evidence="1" id="KW-0378">Hydrolase</keyword>
<dbReference type="PANTHER" id="PTHR34853:SF1">
    <property type="entry name" value="LIPASE 5"/>
    <property type="match status" value="1"/>
</dbReference>
<dbReference type="GO" id="GO:0004806">
    <property type="term" value="F:triacylglycerol lipase activity"/>
    <property type="evidence" value="ECO:0007669"/>
    <property type="project" value="UniProtKB-EC"/>
</dbReference>
<dbReference type="Gene3D" id="3.40.50.1820">
    <property type="entry name" value="alpha/beta hydrolase"/>
    <property type="match status" value="1"/>
</dbReference>
<evidence type="ECO:0000313" key="1">
    <source>
        <dbReference type="EMBL" id="ADP83669.1"/>
    </source>
</evidence>
<keyword evidence="2" id="KW-1185">Reference proteome</keyword>
<dbReference type="STRING" id="298654.FraEuI1c_5685"/>
<dbReference type="Proteomes" id="UP000002484">
    <property type="component" value="Chromosome"/>
</dbReference>
<dbReference type="PANTHER" id="PTHR34853">
    <property type="match status" value="1"/>
</dbReference>
<dbReference type="GO" id="GO:0016042">
    <property type="term" value="P:lipid catabolic process"/>
    <property type="evidence" value="ECO:0007669"/>
    <property type="project" value="InterPro"/>
</dbReference>
<dbReference type="AlphaFoldDB" id="E3IUI4"/>
<dbReference type="Pfam" id="PF03583">
    <property type="entry name" value="LIP"/>
    <property type="match status" value="1"/>
</dbReference>
<reference evidence="1 2" key="1">
    <citation type="submission" date="2010-10" db="EMBL/GenBank/DDBJ databases">
        <title>Complete sequence of Frankia sp. EuI1c.</title>
        <authorList>
            <consortium name="US DOE Joint Genome Institute"/>
            <person name="Lucas S."/>
            <person name="Copeland A."/>
            <person name="Lapidus A."/>
            <person name="Cheng J.-F."/>
            <person name="Bruce D."/>
            <person name="Goodwin L."/>
            <person name="Pitluck S."/>
            <person name="Chertkov O."/>
            <person name="Detter J.C."/>
            <person name="Han C."/>
            <person name="Tapia R."/>
            <person name="Land M."/>
            <person name="Hauser L."/>
            <person name="Jeffries C."/>
            <person name="Kyrpides N."/>
            <person name="Ivanova N."/>
            <person name="Mikhailova N."/>
            <person name="Beauchemin N."/>
            <person name="Sen A."/>
            <person name="Sur S.A."/>
            <person name="Gtari M."/>
            <person name="Wall L."/>
            <person name="Tisa L."/>
            <person name="Woyke T."/>
        </authorList>
    </citation>
    <scope>NUCLEOTIDE SEQUENCE [LARGE SCALE GENOMIC DNA]</scope>
    <source>
        <strain evidence="2">DSM 45817 / CECT 9037 / EuI1c</strain>
    </source>
</reference>
<dbReference type="eggNOG" id="COG1073">
    <property type="taxonomic scope" value="Bacteria"/>
</dbReference>
<proteinExistence type="predicted"/>
<dbReference type="InParanoid" id="E3IUI4"/>
<dbReference type="EMBL" id="CP002299">
    <property type="protein sequence ID" value="ADP83669.1"/>
    <property type="molecule type" value="Genomic_DNA"/>
</dbReference>
<dbReference type="HOGENOM" id="CLU_029538_5_1_11"/>
<dbReference type="InterPro" id="IPR029058">
    <property type="entry name" value="AB_hydrolase_fold"/>
</dbReference>
<sequence precursor="true">MAMARRVAPRARARGARARGVRVRWAGLAAGLALAAAACGGVGQAAGAGTPPPSSPAAVAYRGPAAAPAGDAFYVPPRPLPAGRPGDILWSRQVPATGMLAGLGVEVDQVLYLSTDAQGRPDAVSGTVILPPAKARAAAPLVGFATGTEGLGDSCAPSKTIAAGTYDWSDHLVASVNHGWAVAVSDYEGLGTPGDHTYSVGRSEGHAVLDVVRAAQRLPGSGLRTDAKVAFWGYSQGGGAATWAGQLAPAYAPELHTVGVAAGGVPADLTKVSEAVDGMPWSGVQLMSAIGFAAAYPELHVDDAVQPAFRAAVQGLRTECIKEALPAFAGKHVRDILTADLLHQPAWQARLTQNSLGATPPAVPILLYHGTTDTVVAFGQAEDLARRYCAAGANVTWRPYPGEDHGQAWNHIDAVTAYLADRFAGKPVAPSCP</sequence>
<organism evidence="1 2">
    <name type="scientific">Pseudofrankia inefficax (strain DSM 45817 / CECT 9037 / DDB 130130 / EuI1c)</name>
    <name type="common">Frankia inefficax</name>
    <dbReference type="NCBI Taxonomy" id="298654"/>
    <lineage>
        <taxon>Bacteria</taxon>
        <taxon>Bacillati</taxon>
        <taxon>Actinomycetota</taxon>
        <taxon>Actinomycetes</taxon>
        <taxon>Frankiales</taxon>
        <taxon>Frankiaceae</taxon>
        <taxon>Pseudofrankia</taxon>
    </lineage>
</organism>
<protein>
    <submittedName>
        <fullName evidence="1">Triacylglycerol lipase</fullName>
        <ecNumber evidence="1">3.1.1.3</ecNumber>
    </submittedName>
</protein>
<name>E3IUI4_PSEI1</name>
<dbReference type="PIRSF" id="PIRSF029171">
    <property type="entry name" value="Esterase_LipA"/>
    <property type="match status" value="1"/>
</dbReference>
<dbReference type="EC" id="3.1.1.3" evidence="1"/>
<dbReference type="SUPFAM" id="SSF53474">
    <property type="entry name" value="alpha/beta-Hydrolases"/>
    <property type="match status" value="1"/>
</dbReference>
<evidence type="ECO:0000313" key="2">
    <source>
        <dbReference type="Proteomes" id="UP000002484"/>
    </source>
</evidence>
<dbReference type="InterPro" id="IPR005152">
    <property type="entry name" value="Lipase_secreted"/>
</dbReference>
<accession>E3IUI4</accession>
<gene>
    <name evidence="1" type="ordered locus">FraEuI1c_5685</name>
</gene>
<dbReference type="KEGG" id="fri:FraEuI1c_5685"/>
<dbReference type="Gene3D" id="1.10.260.130">
    <property type="match status" value="1"/>
</dbReference>
<dbReference type="ESTHER" id="frasu-e3iui4">
    <property type="family name" value="Fungal-Bact_LIP"/>
</dbReference>